<protein>
    <submittedName>
        <fullName evidence="1">Uncharacterized protein</fullName>
    </submittedName>
</protein>
<organism evidence="1 2">
    <name type="scientific">Cochliobolus sativus</name>
    <name type="common">Common root rot and spot blotch fungus</name>
    <name type="synonym">Bipolaris sorokiniana</name>
    <dbReference type="NCBI Taxonomy" id="45130"/>
    <lineage>
        <taxon>Eukaryota</taxon>
        <taxon>Fungi</taxon>
        <taxon>Dikarya</taxon>
        <taxon>Ascomycota</taxon>
        <taxon>Pezizomycotina</taxon>
        <taxon>Dothideomycetes</taxon>
        <taxon>Pleosporomycetidae</taxon>
        <taxon>Pleosporales</taxon>
        <taxon>Pleosporineae</taxon>
        <taxon>Pleosporaceae</taxon>
        <taxon>Bipolaris</taxon>
    </lineage>
</organism>
<dbReference type="EMBL" id="WNKQ01000001">
    <property type="protein sequence ID" value="KAF5853954.1"/>
    <property type="molecule type" value="Genomic_DNA"/>
</dbReference>
<comment type="caution">
    <text evidence="1">The sequence shown here is derived from an EMBL/GenBank/DDBJ whole genome shotgun (WGS) entry which is preliminary data.</text>
</comment>
<dbReference type="Proteomes" id="UP000624244">
    <property type="component" value="Unassembled WGS sequence"/>
</dbReference>
<evidence type="ECO:0000313" key="1">
    <source>
        <dbReference type="EMBL" id="KAF5853954.1"/>
    </source>
</evidence>
<dbReference type="AlphaFoldDB" id="A0A8H5ZTB9"/>
<evidence type="ECO:0000313" key="2">
    <source>
        <dbReference type="Proteomes" id="UP000624244"/>
    </source>
</evidence>
<accession>A0A8H5ZTB9</accession>
<sequence length="75" mass="8211">MRGTPRPAPSKSGRLVYPGKGPLRAACRQDGIHAPLAEPFTLTMRTVGLATRYGRDHPLICDRRGETLPAGDWSR</sequence>
<name>A0A8H5ZTB9_COCSA</name>
<gene>
    <name evidence="1" type="ORF">GGP41_006680</name>
</gene>
<reference evidence="1" key="1">
    <citation type="submission" date="2019-11" db="EMBL/GenBank/DDBJ databases">
        <title>Bipolaris sorokiniana Genome sequencing.</title>
        <authorList>
            <person name="Wang H."/>
        </authorList>
    </citation>
    <scope>NUCLEOTIDE SEQUENCE</scope>
</reference>
<proteinExistence type="predicted"/>